<evidence type="ECO:0000313" key="1">
    <source>
        <dbReference type="EMBL" id="MBK1817685.1"/>
    </source>
</evidence>
<dbReference type="Proteomes" id="UP000600139">
    <property type="component" value="Unassembled WGS sequence"/>
</dbReference>
<dbReference type="AlphaFoldDB" id="A0A934VD10"/>
<accession>A0A934VD10</accession>
<reference evidence="1" key="1">
    <citation type="submission" date="2021-01" db="EMBL/GenBank/DDBJ databases">
        <title>Modified the classification status of verrucomicrobia.</title>
        <authorList>
            <person name="Feng X."/>
        </authorList>
    </citation>
    <scope>NUCLEOTIDE SEQUENCE</scope>
    <source>
        <strain evidence="1">JCM 18052</strain>
    </source>
</reference>
<name>A0A934VD10_9BACT</name>
<dbReference type="EMBL" id="JAENIK010000012">
    <property type="protein sequence ID" value="MBK1817685.1"/>
    <property type="molecule type" value="Genomic_DNA"/>
</dbReference>
<evidence type="ECO:0000313" key="2">
    <source>
        <dbReference type="Proteomes" id="UP000600139"/>
    </source>
</evidence>
<protein>
    <submittedName>
        <fullName evidence="1">Uncharacterized protein</fullName>
    </submittedName>
</protein>
<gene>
    <name evidence="1" type="ORF">JIN84_18850</name>
</gene>
<comment type="caution">
    <text evidence="1">The sequence shown here is derived from an EMBL/GenBank/DDBJ whole genome shotgun (WGS) entry which is preliminary data.</text>
</comment>
<dbReference type="RefSeq" id="WP_200352620.1">
    <property type="nucleotide sequence ID" value="NZ_BAABHZ010000001.1"/>
</dbReference>
<proteinExistence type="predicted"/>
<sequence>MSDDYVDEPWTASDEQRLRFAGLFLLEYMINHPQIFQVWLERDDADLEPILEWLLVKEWILIREGKDYVPSEEGRNVIKRFMERYARFVYFFDVFSGVDLGAGEFAFAKYFEILDEQEWLDHLHDERFQDVRIAIAEHLGIDAVEIVFMSFIREDRFGRDAAGWQFDLLLGSVWDEILGVCNEAIDLHELGYQDGDRWIEGPVVAEDILQQGGALLGKLLARAEGELQGKGPSPSGGNEADRVVAPVTFPPASDFDFANYIEPANRDRFWEDNWDSDR</sequence>
<keyword evidence="2" id="KW-1185">Reference proteome</keyword>
<organism evidence="1 2">
    <name type="scientific">Luteolibacter yonseiensis</name>
    <dbReference type="NCBI Taxonomy" id="1144680"/>
    <lineage>
        <taxon>Bacteria</taxon>
        <taxon>Pseudomonadati</taxon>
        <taxon>Verrucomicrobiota</taxon>
        <taxon>Verrucomicrobiia</taxon>
        <taxon>Verrucomicrobiales</taxon>
        <taxon>Verrucomicrobiaceae</taxon>
        <taxon>Luteolibacter</taxon>
    </lineage>
</organism>